<dbReference type="InterPro" id="IPR043136">
    <property type="entry name" value="B30.2/SPRY_sf"/>
</dbReference>
<feature type="region of interest" description="Disordered" evidence="4">
    <location>
        <begin position="840"/>
        <end position="862"/>
    </location>
</feature>
<accession>B7FYQ7</accession>
<keyword evidence="7" id="KW-1185">Reference proteome</keyword>
<dbReference type="RefSeq" id="XP_002180015.1">
    <property type="nucleotide sequence ID" value="XM_002179979.1"/>
</dbReference>
<dbReference type="InterPro" id="IPR013320">
    <property type="entry name" value="ConA-like_dom_sf"/>
</dbReference>
<dbReference type="InterPro" id="IPR003877">
    <property type="entry name" value="SPRY_dom"/>
</dbReference>
<dbReference type="GeneID" id="7200932"/>
<dbReference type="SUPFAM" id="SSF56204">
    <property type="entry name" value="Hect, E3 ligase catalytic domain"/>
    <property type="match status" value="1"/>
</dbReference>
<evidence type="ECO:0000256" key="1">
    <source>
        <dbReference type="ARBA" id="ARBA00022679"/>
    </source>
</evidence>
<dbReference type="PROSITE" id="PS51257">
    <property type="entry name" value="PROKAR_LIPOPROTEIN"/>
    <property type="match status" value="1"/>
</dbReference>
<evidence type="ECO:0000259" key="5">
    <source>
        <dbReference type="PROSITE" id="PS50237"/>
    </source>
</evidence>
<dbReference type="STRING" id="556484.B7FYQ7"/>
<keyword evidence="2 3" id="KW-0833">Ubl conjugation pathway</keyword>
<dbReference type="PANTHER" id="PTHR45670:SF1">
    <property type="entry name" value="E3 UBIQUITIN-PROTEIN LIGASE HECTD1"/>
    <property type="match status" value="1"/>
</dbReference>
<dbReference type="eggNOG" id="KOG0170">
    <property type="taxonomic scope" value="Eukaryota"/>
</dbReference>
<dbReference type="Gene3D" id="3.90.1750.10">
    <property type="entry name" value="Hect, E3 ligase catalytic domains"/>
    <property type="match status" value="1"/>
</dbReference>
<dbReference type="EMBL" id="CM000611">
    <property type="protein sequence ID" value="EEC48206.1"/>
    <property type="molecule type" value="Genomic_DNA"/>
</dbReference>
<dbReference type="HOGENOM" id="CLU_226991_0_0_1"/>
<dbReference type="GO" id="GO:0043161">
    <property type="term" value="P:proteasome-mediated ubiquitin-dependent protein catabolic process"/>
    <property type="evidence" value="ECO:0007669"/>
    <property type="project" value="TreeGrafter"/>
</dbReference>
<evidence type="ECO:0000313" key="7">
    <source>
        <dbReference type="Proteomes" id="UP000000759"/>
    </source>
</evidence>
<sequence length="2447" mass="269615">MEGEGRRWTCEACGCNTNQAAITACSICGTSNNSGGPTGLPRGGAAFAARAGWFARGLGGVRRGIMDSDTGNEEDDLWESVVDGAVDRAGDDQENAMESLAMDISGLAARSRLEADAGAFDNSSRQRFLEASRAFSSDRDAPPVNPEDLMRIATENAPKYQPQWATLAQMAPRARAGNGIEVVEDEHRNVAHLPDGVGEGLAIRTSNPLPYRETFGTDTESSTEPKRSFGFRVAFDHPHCEAGGNMGGCHLVGVTTPAFTSYGESKALHHTPYFWGMEDSGKKYEGSRYGQSRRGSRRLATSNYSVQLGPQEASMNAANVLFGSRDVVTVICDLDSRTLTYWRNKVPLGTLVTNLPRGGNLFPVAVPFNCGVTVAITGMGGDPLPLDWQNKVLLKEENIRAELKARRLILFDERRLSEKVVNILKSIFSMYERYNANDHGMEETGLGLEYTAAARLWYRCGLRLANLDSLMGPRYTNRKVVFQDFFELVEKVVAEDYVVAPSVFSFKERSDAFCQIGDKVQLVEDFEKYLDEPGGPLRPGERGIVVQVQEGLNGCRRSIRVLHNGRRWWYPPKAIVSERSGLVESPAVWFLRRIFRSHGYDLLTLESLSGKPIDPSFCEVGDFVIPKKSVKNEKFLPSSALEKPFARIAGDTPLGLSTWTSLRADPGSVTVEFVERRFGESVGTNPTDPSGATCVRKIRSSKLMYGDWSIAESKFQDTSVLTYEVDSCCGEQDSCFTNNATISGKAHAEIAGLARLEKPAIEAVLRECKRSSETLSSLFSNGLPDALLKAIDSAERQMNSLEPREDLAERISAVGCLVMYLANQFFKEPHIDTANSLAKLSGDSRKSDSFRSHSSHITPDQFGQIHLNAPIQQEDSHDGPRLSVSLQQRRNVLLSLMSRARGSNPSYLSEMLEQGNQSMARELAMGQIPPPFGSVRDLQPFGFGPARHVEDGAWDLAANLTRGNEHDRLENSNCSGGEDNSGVAEASRPCKASCSPMFLDSVLRCRGETSAGNPISEKGSGASQCLFASHLISKGLLTGDLAWVKAETEAEAKKSHSASLQRTSTISRYLVDEEGTPILRLAIVLGCSPPLLGHLVSCGAFVGVEEMRRAAETGQSQVLAYLMRYHPFPEGFVDLDICSPEVRRVLCDAKRRQEEMNEKMRTDGGDFITNLLGRLVMVCLSARRHQNVRLITCSRSIADLLAGNVLLRALQHAQTRESSLRDSEHNDAEDLSGRFSVEDTFSEMASAPNGLLGSVPLAVLHRWLMGDSGWLTVFLQLIEDFLCCKDTADIAAGLSFLCTLLERLPGLRSSQELRLYGMHEFVVFHDTLASKRLDSILARQQTQSLKCIEHEEIIESTPNISRDNSNFVVLCPKRHCAVLHITRHASFRCDLCGNGVERGRPMHGCRECDWDACGECMDKAESGLVKCQTIRDLASTCHRLLGATESTVEKHEVRVTDIDNLAERLVKRDVTALKDLAKILNAPGGVSFHQFLVHILPALHVACLGCSDDAAFVRSSLDRRTKRARFIGCPSTLSTKYTPLLQKAPNRTFCECFAQTFFGSVAHVGNDGDRDLDEGTAMVTDVVEASELVRRLHQTITFHESIPIVPGFVEKPGQSGFGSQLQRLKKPIEIALLPSHFEGTDLERDCEIGVFAEPLVSMADLELHVLRTYPCRHPRYSSFSSRLALDKAIIVERPVCEANTDWKIAQIVGYDERIGAHCVRYASKPKQGPLGCSLRLHQANLSDLLEFEYDGDEIKLVLAAREYFILHRPCVLATRVLSPEICEGTIVDETEISSDHTKDLKRSIGKRVESNCISGEQWKIFTLVSSDNKDKNPHESYTLVSDEGAVYCGVRAHRIRVAKTDVGNAYSHGRVGNAIDGREALNQAFPFLSTRQRTDFGIENDSQSFGPVVGTLKRNWSALSLVDSMRPIELNSSLQTTNTFETTPSELVIWKCIIGITEYQIASSRRVIELPTRLKVTFSPHTKLPGIDLGENDTTIIAAFQKIHERHPAMQEWPLEQECKLFFSIQEIEASPSSFLDKELLTSKHFASHGATVSAIDSLVDETWIGESTKRHRNASSGSIESFSDPPGLGLCAGLGDACVQTMDLISVLASFIGIRTGPLEEDDPDLSSLANTTLSKKLSDQLDDPISVVGGALPDWCTLAPFYAPRVFSYTSRRMLLERVAFGISRGTLKQQEAKVNIGRLRQRMAALRGRAVELVGEAFSGGAEDPTALQLQADELYGMEEALAARVRAAFRSAKWQEHSLQVAKAAVRRDFLLADATVVMEKYANDEAICRRRLEVRFEGESGFDAAAGDEAGVTRGFYADVAEALLSSDAVAGVFCATNCSVPVNALLKTQTWDIAAIERESLKLPLWIPDMDSGGQIVIPTPRSDKRSGLGVYPRPLPKYHPQMREVLSRFRFIGRLFAAAIRDGFMFPLPLSSAFLKLVQW</sequence>
<dbReference type="PaxDb" id="2850-Phatr45802"/>
<dbReference type="SUPFAM" id="SSF49899">
    <property type="entry name" value="Concanavalin A-like lectins/glucanases"/>
    <property type="match status" value="1"/>
</dbReference>
<reference evidence="6 7" key="1">
    <citation type="journal article" date="2008" name="Nature">
        <title>The Phaeodactylum genome reveals the evolutionary history of diatom genomes.</title>
        <authorList>
            <person name="Bowler C."/>
            <person name="Allen A.E."/>
            <person name="Badger J.H."/>
            <person name="Grimwood J."/>
            <person name="Jabbari K."/>
            <person name="Kuo A."/>
            <person name="Maheswari U."/>
            <person name="Martens C."/>
            <person name="Maumus F."/>
            <person name="Otillar R.P."/>
            <person name="Rayko E."/>
            <person name="Salamov A."/>
            <person name="Vandepoele K."/>
            <person name="Beszteri B."/>
            <person name="Gruber A."/>
            <person name="Heijde M."/>
            <person name="Katinka M."/>
            <person name="Mock T."/>
            <person name="Valentin K."/>
            <person name="Verret F."/>
            <person name="Berges J.A."/>
            <person name="Brownlee C."/>
            <person name="Cadoret J.P."/>
            <person name="Chiovitti A."/>
            <person name="Choi C.J."/>
            <person name="Coesel S."/>
            <person name="De Martino A."/>
            <person name="Detter J.C."/>
            <person name="Durkin C."/>
            <person name="Falciatore A."/>
            <person name="Fournet J."/>
            <person name="Haruta M."/>
            <person name="Huysman M.J."/>
            <person name="Jenkins B.D."/>
            <person name="Jiroutova K."/>
            <person name="Jorgensen R.E."/>
            <person name="Joubert Y."/>
            <person name="Kaplan A."/>
            <person name="Kroger N."/>
            <person name="Kroth P.G."/>
            <person name="La Roche J."/>
            <person name="Lindquist E."/>
            <person name="Lommer M."/>
            <person name="Martin-Jezequel V."/>
            <person name="Lopez P.J."/>
            <person name="Lucas S."/>
            <person name="Mangogna M."/>
            <person name="McGinnis K."/>
            <person name="Medlin L.K."/>
            <person name="Montsant A."/>
            <person name="Oudot-Le Secq M.P."/>
            <person name="Napoli C."/>
            <person name="Obornik M."/>
            <person name="Parker M.S."/>
            <person name="Petit J.L."/>
            <person name="Porcel B.M."/>
            <person name="Poulsen N."/>
            <person name="Robison M."/>
            <person name="Rychlewski L."/>
            <person name="Rynearson T.A."/>
            <person name="Schmutz J."/>
            <person name="Shapiro H."/>
            <person name="Siaut M."/>
            <person name="Stanley M."/>
            <person name="Sussman M.R."/>
            <person name="Taylor A.R."/>
            <person name="Vardi A."/>
            <person name="von Dassow P."/>
            <person name="Vyverman W."/>
            <person name="Willis A."/>
            <person name="Wyrwicz L.S."/>
            <person name="Rokhsar D.S."/>
            <person name="Weissenbach J."/>
            <person name="Armbrust E.V."/>
            <person name="Green B.R."/>
            <person name="Van de Peer Y."/>
            <person name="Grigoriev I.V."/>
        </authorList>
    </citation>
    <scope>NUCLEOTIDE SEQUENCE [LARGE SCALE GENOMIC DNA]</scope>
    <source>
        <strain evidence="6 7">CCAP 1055/1</strain>
    </source>
</reference>
<dbReference type="KEGG" id="pti:PHATRDRAFT_45802"/>
<gene>
    <name evidence="6" type="ORF">PHATRDRAFT_45802</name>
</gene>
<keyword evidence="1" id="KW-0808">Transferase</keyword>
<dbReference type="Gene3D" id="2.60.120.920">
    <property type="match status" value="1"/>
</dbReference>
<dbReference type="GO" id="GO:0061630">
    <property type="term" value="F:ubiquitin protein ligase activity"/>
    <property type="evidence" value="ECO:0007669"/>
    <property type="project" value="InterPro"/>
</dbReference>
<comment type="caution">
    <text evidence="3">Lacks conserved residue(s) required for the propagation of feature annotation.</text>
</comment>
<dbReference type="InParanoid" id="B7FYQ7"/>
<evidence type="ECO:0000256" key="3">
    <source>
        <dbReference type="PROSITE-ProRule" id="PRU00104"/>
    </source>
</evidence>
<dbReference type="InterPro" id="IPR045322">
    <property type="entry name" value="HECTD1/TRIP12-like"/>
</dbReference>
<dbReference type="GO" id="GO:0000209">
    <property type="term" value="P:protein polyubiquitination"/>
    <property type="evidence" value="ECO:0007669"/>
    <property type="project" value="TreeGrafter"/>
</dbReference>
<dbReference type="Pfam" id="PF00622">
    <property type="entry name" value="SPRY"/>
    <property type="match status" value="1"/>
</dbReference>
<organism evidence="6 7">
    <name type="scientific">Phaeodactylum tricornutum (strain CCAP 1055/1)</name>
    <dbReference type="NCBI Taxonomy" id="556484"/>
    <lineage>
        <taxon>Eukaryota</taxon>
        <taxon>Sar</taxon>
        <taxon>Stramenopiles</taxon>
        <taxon>Ochrophyta</taxon>
        <taxon>Bacillariophyta</taxon>
        <taxon>Bacillariophyceae</taxon>
        <taxon>Bacillariophycidae</taxon>
        <taxon>Naviculales</taxon>
        <taxon>Phaeodactylaceae</taxon>
        <taxon>Phaeodactylum</taxon>
    </lineage>
</organism>
<reference evidence="7" key="2">
    <citation type="submission" date="2008-08" db="EMBL/GenBank/DDBJ databases">
        <authorList>
            <consortium name="Diatom Consortium"/>
            <person name="Grigoriev I."/>
            <person name="Grimwood J."/>
            <person name="Kuo A."/>
            <person name="Otillar R.P."/>
            <person name="Salamov A."/>
            <person name="Detter J.C."/>
            <person name="Lindquist E."/>
            <person name="Shapiro H."/>
            <person name="Lucas S."/>
            <person name="Glavina del Rio T."/>
            <person name="Pitluck S."/>
            <person name="Rokhsar D."/>
            <person name="Bowler C."/>
        </authorList>
    </citation>
    <scope>GENOME REANNOTATION</scope>
    <source>
        <strain evidence="7">CCAP 1055/1</strain>
    </source>
</reference>
<protein>
    <recommendedName>
        <fullName evidence="5">HECT domain-containing protein</fullName>
    </recommendedName>
</protein>
<name>B7FYQ7_PHATC</name>
<dbReference type="PROSITE" id="PS50237">
    <property type="entry name" value="HECT"/>
    <property type="match status" value="1"/>
</dbReference>
<dbReference type="InterPro" id="IPR000569">
    <property type="entry name" value="HECT_dom"/>
</dbReference>
<feature type="domain" description="HECT" evidence="5">
    <location>
        <begin position="2289"/>
        <end position="2447"/>
    </location>
</feature>
<evidence type="ECO:0000256" key="2">
    <source>
        <dbReference type="ARBA" id="ARBA00022786"/>
    </source>
</evidence>
<dbReference type="CDD" id="cd11709">
    <property type="entry name" value="SPRY"/>
    <property type="match status" value="1"/>
</dbReference>
<feature type="compositionally biased region" description="Basic and acidic residues" evidence="4">
    <location>
        <begin position="842"/>
        <end position="851"/>
    </location>
</feature>
<evidence type="ECO:0000313" key="6">
    <source>
        <dbReference type="EMBL" id="EEC48206.1"/>
    </source>
</evidence>
<dbReference type="InterPro" id="IPR035983">
    <property type="entry name" value="Hect_E3_ubiquitin_ligase"/>
</dbReference>
<dbReference type="Proteomes" id="UP000000759">
    <property type="component" value="Chromosome 8"/>
</dbReference>
<evidence type="ECO:0000256" key="4">
    <source>
        <dbReference type="SAM" id="MobiDB-lite"/>
    </source>
</evidence>
<proteinExistence type="predicted"/>
<dbReference type="OrthoDB" id="44182at2759"/>
<dbReference type="PANTHER" id="PTHR45670">
    <property type="entry name" value="E3 UBIQUITIN-PROTEIN LIGASE TRIP12"/>
    <property type="match status" value="1"/>
</dbReference>